<keyword evidence="2" id="KW-1185">Reference proteome</keyword>
<gene>
    <name evidence="1" type="ORF">PAPOLLO_LOCUS5726</name>
</gene>
<comment type="caution">
    <text evidence="1">The sequence shown here is derived from an EMBL/GenBank/DDBJ whole genome shotgun (WGS) entry which is preliminary data.</text>
</comment>
<accession>A0A8S3WG59</accession>
<name>A0A8S3WG59_PARAO</name>
<dbReference type="AlphaFoldDB" id="A0A8S3WG59"/>
<reference evidence="1" key="1">
    <citation type="submission" date="2021-04" db="EMBL/GenBank/DDBJ databases">
        <authorList>
            <person name="Tunstrom K."/>
        </authorList>
    </citation>
    <scope>NUCLEOTIDE SEQUENCE</scope>
</reference>
<evidence type="ECO:0000313" key="2">
    <source>
        <dbReference type="Proteomes" id="UP000691718"/>
    </source>
</evidence>
<dbReference type="Proteomes" id="UP000691718">
    <property type="component" value="Unassembled WGS sequence"/>
</dbReference>
<organism evidence="1 2">
    <name type="scientific">Parnassius apollo</name>
    <name type="common">Apollo butterfly</name>
    <name type="synonym">Papilio apollo</name>
    <dbReference type="NCBI Taxonomy" id="110799"/>
    <lineage>
        <taxon>Eukaryota</taxon>
        <taxon>Metazoa</taxon>
        <taxon>Ecdysozoa</taxon>
        <taxon>Arthropoda</taxon>
        <taxon>Hexapoda</taxon>
        <taxon>Insecta</taxon>
        <taxon>Pterygota</taxon>
        <taxon>Neoptera</taxon>
        <taxon>Endopterygota</taxon>
        <taxon>Lepidoptera</taxon>
        <taxon>Glossata</taxon>
        <taxon>Ditrysia</taxon>
        <taxon>Papilionoidea</taxon>
        <taxon>Papilionidae</taxon>
        <taxon>Parnassiinae</taxon>
        <taxon>Parnassini</taxon>
        <taxon>Parnassius</taxon>
        <taxon>Parnassius</taxon>
    </lineage>
</organism>
<sequence>MADKTSIASLSQDILAYVATLEIRYGEKEQEVTALKLKCAQLELSVAQAQTLPAHPIPCVASSTSSADSYASRLKLPKGKPPLCVQSKGPAVIVYPNNEAIKSSDETKTELQKAVQPGTQGIKIHSVRKVGNSGIVVQTATVEAAQKLKAAVPPSLKVSDPKSRRPLVAARNLRSDPPATDFLEDLYRINLSDDPDWPKDKFNESCRVAFKKGRRNGPRTTVVMECTSALRDKLFGLGSVFIGWDEAAIRPSGEALQGGIDGVRQMWRDWASCRRVPVGYTVLRHMQAL</sequence>
<evidence type="ECO:0000313" key="1">
    <source>
        <dbReference type="EMBL" id="CAG4957519.1"/>
    </source>
</evidence>
<dbReference type="OrthoDB" id="10026072at2759"/>
<protein>
    <submittedName>
        <fullName evidence="1">(apollo) hypothetical protein</fullName>
    </submittedName>
</protein>
<dbReference type="EMBL" id="CAJQZP010000349">
    <property type="protein sequence ID" value="CAG4957519.1"/>
    <property type="molecule type" value="Genomic_DNA"/>
</dbReference>
<proteinExistence type="predicted"/>